<sequence>MTLTHSAARTFSGILGNAAGRYFGGGYRDVVRHLTPVIPTDDPVTFTATSQLIYPQTWSVKSGGTLVPHLSSIDTLVLAAAATCDAAQAAYELTDADLAASWLTDVAITAGSRPDEDLTSIPVTIGLHSLSGTGHSRISAEFSVGSLRGRLVIALPAPAVPRFTSRPRPQHNPIDFYQGTFGTHAVDADDVRVAADCTSVRARAVVYAGATSYGTSFLESAYAPTVSFVDALVGAAQLAQILLYDLDDVDRAASNTLWMRKLRLTAHTPVRPIDRAFTARMDVRRASTLTMGGRHWRSADLTLVDFGGISGGCLLAHALPQAGTS</sequence>
<accession>A0A848KUQ9</accession>
<protein>
    <recommendedName>
        <fullName evidence="3">Avirulence D protein (AvrD)</fullName>
    </recommendedName>
</protein>
<proteinExistence type="predicted"/>
<comment type="caution">
    <text evidence="1">The sequence shown here is derived from an EMBL/GenBank/DDBJ whole genome shotgun (WGS) entry which is preliminary data.</text>
</comment>
<name>A0A848KUQ9_9ACTN</name>
<evidence type="ECO:0000313" key="2">
    <source>
        <dbReference type="Proteomes" id="UP000550729"/>
    </source>
</evidence>
<reference evidence="1 2" key="1">
    <citation type="submission" date="2020-04" db="EMBL/GenBank/DDBJ databases">
        <title>Gordonia sp. nov. TBRC 11910.</title>
        <authorList>
            <person name="Suriyachadkun C."/>
        </authorList>
    </citation>
    <scope>NUCLEOTIDE SEQUENCE [LARGE SCALE GENOMIC DNA]</scope>
    <source>
        <strain evidence="1 2">TBRC 11910</strain>
    </source>
</reference>
<dbReference type="InterPro" id="IPR008799">
    <property type="entry name" value="Pseudomon_AvrD"/>
</dbReference>
<gene>
    <name evidence="1" type="ORF">HH308_11075</name>
</gene>
<keyword evidence="2" id="KW-1185">Reference proteome</keyword>
<dbReference type="RefSeq" id="WP_170194255.1">
    <property type="nucleotide sequence ID" value="NZ_JABBNB010000009.1"/>
</dbReference>
<dbReference type="EMBL" id="JABBNB010000009">
    <property type="protein sequence ID" value="NMO01757.1"/>
    <property type="molecule type" value="Genomic_DNA"/>
</dbReference>
<organism evidence="1 2">
    <name type="scientific">Gordonia asplenii</name>
    <dbReference type="NCBI Taxonomy" id="2725283"/>
    <lineage>
        <taxon>Bacteria</taxon>
        <taxon>Bacillati</taxon>
        <taxon>Actinomycetota</taxon>
        <taxon>Actinomycetes</taxon>
        <taxon>Mycobacteriales</taxon>
        <taxon>Gordoniaceae</taxon>
        <taxon>Gordonia</taxon>
    </lineage>
</organism>
<dbReference type="AlphaFoldDB" id="A0A848KUQ9"/>
<dbReference type="Proteomes" id="UP000550729">
    <property type="component" value="Unassembled WGS sequence"/>
</dbReference>
<evidence type="ECO:0008006" key="3">
    <source>
        <dbReference type="Google" id="ProtNLM"/>
    </source>
</evidence>
<dbReference type="Pfam" id="PF05655">
    <property type="entry name" value="AvrD"/>
    <property type="match status" value="1"/>
</dbReference>
<evidence type="ECO:0000313" key="1">
    <source>
        <dbReference type="EMBL" id="NMO01757.1"/>
    </source>
</evidence>